<dbReference type="EMBL" id="DF973378">
    <property type="protein sequence ID" value="GAU28685.1"/>
    <property type="molecule type" value="Genomic_DNA"/>
</dbReference>
<evidence type="ECO:0000313" key="3">
    <source>
        <dbReference type="Proteomes" id="UP000242715"/>
    </source>
</evidence>
<organism evidence="2 3">
    <name type="scientific">Trifolium subterraneum</name>
    <name type="common">Subterranean clover</name>
    <dbReference type="NCBI Taxonomy" id="3900"/>
    <lineage>
        <taxon>Eukaryota</taxon>
        <taxon>Viridiplantae</taxon>
        <taxon>Streptophyta</taxon>
        <taxon>Embryophyta</taxon>
        <taxon>Tracheophyta</taxon>
        <taxon>Spermatophyta</taxon>
        <taxon>Magnoliopsida</taxon>
        <taxon>eudicotyledons</taxon>
        <taxon>Gunneridae</taxon>
        <taxon>Pentapetalae</taxon>
        <taxon>rosids</taxon>
        <taxon>fabids</taxon>
        <taxon>Fabales</taxon>
        <taxon>Fabaceae</taxon>
        <taxon>Papilionoideae</taxon>
        <taxon>50 kb inversion clade</taxon>
        <taxon>NPAAA clade</taxon>
        <taxon>Hologalegina</taxon>
        <taxon>IRL clade</taxon>
        <taxon>Trifolieae</taxon>
        <taxon>Trifolium</taxon>
    </lineage>
</organism>
<reference evidence="3" key="1">
    <citation type="journal article" date="2017" name="Front. Plant Sci.">
        <title>Climate Clever Clovers: New Paradigm to Reduce the Environmental Footprint of Ruminants by Breeding Low Methanogenic Forages Utilizing Haplotype Variation.</title>
        <authorList>
            <person name="Kaur P."/>
            <person name="Appels R."/>
            <person name="Bayer P.E."/>
            <person name="Keeble-Gagnere G."/>
            <person name="Wang J."/>
            <person name="Hirakawa H."/>
            <person name="Shirasawa K."/>
            <person name="Vercoe P."/>
            <person name="Stefanova K."/>
            <person name="Durmic Z."/>
            <person name="Nichols P."/>
            <person name="Revell C."/>
            <person name="Isobe S.N."/>
            <person name="Edwards D."/>
            <person name="Erskine W."/>
        </authorList>
    </citation>
    <scope>NUCLEOTIDE SEQUENCE [LARGE SCALE GENOMIC DNA]</scope>
    <source>
        <strain evidence="3">cv. Daliak</strain>
    </source>
</reference>
<dbReference type="AlphaFoldDB" id="A0A2Z6MY73"/>
<evidence type="ECO:0000256" key="1">
    <source>
        <dbReference type="SAM" id="MobiDB-lite"/>
    </source>
</evidence>
<feature type="region of interest" description="Disordered" evidence="1">
    <location>
        <begin position="147"/>
        <end position="174"/>
    </location>
</feature>
<evidence type="ECO:0008006" key="4">
    <source>
        <dbReference type="Google" id="ProtNLM"/>
    </source>
</evidence>
<name>A0A2Z6MY73_TRISU</name>
<gene>
    <name evidence="2" type="ORF">TSUD_215920</name>
</gene>
<protein>
    <recommendedName>
        <fullName evidence="4">DUF659 domain-containing protein</fullName>
    </recommendedName>
</protein>
<dbReference type="PANTHER" id="PTHR46951">
    <property type="entry name" value="BED-TYPE DOMAIN-CONTAINING PROTEIN"/>
    <property type="match status" value="1"/>
</dbReference>
<dbReference type="OrthoDB" id="1935289at2759"/>
<sequence>MRENWRGSNPRCVFIVPSPSPLKFHHHSHTHLQSHHRTFTMYSHLHLLHLLLIYTQTLFVTVMASTSNTVPSSNVTEAPPTAPVRVARKNAAGRSAYRIKHHLAGTNRNVKPCTNCPPELRQQMNDIVNGLQVKALKKIGVNFDIEGDNHGGDDNDADPRGKRKSQGELKSKDLFKKGLTTRQTTINGAFKKDIREDACKDIALFFYNNAIPFNVARSDEYVRMFDNVAKHGLGFKPRSYHEIRVKYLDFYYGEISKVVARYRSDWEKYGCTIMTT</sequence>
<evidence type="ECO:0000313" key="2">
    <source>
        <dbReference type="EMBL" id="GAU28685.1"/>
    </source>
</evidence>
<dbReference type="PANTHER" id="PTHR46951:SF2">
    <property type="entry name" value="BED-TYPE DOMAIN-CONTAINING PROTEIN"/>
    <property type="match status" value="1"/>
</dbReference>
<accession>A0A2Z6MY73</accession>
<dbReference type="Proteomes" id="UP000242715">
    <property type="component" value="Unassembled WGS sequence"/>
</dbReference>
<proteinExistence type="predicted"/>
<keyword evidence="3" id="KW-1185">Reference proteome</keyword>